<sequence length="140" mass="15345">MSYSYSRDRSFDSRGRSDRKFNGSSGGGGSYGSYGSRGGSGYGGSRGGYDRGDRYGGDRHGGRGKSDGAGMSLKAPRWDLARLSKIEKDFYTPSPATQNRPDFEIQSYYSQRDNHSGEKYTEANANISRKPCFLIMSTTP</sequence>
<feature type="compositionally biased region" description="Basic and acidic residues" evidence="1">
    <location>
        <begin position="1"/>
        <end position="21"/>
    </location>
</feature>
<organism evidence="2 3">
    <name type="scientific">Bugula neritina</name>
    <name type="common">Brown bryozoan</name>
    <name type="synonym">Sertularia neritina</name>
    <dbReference type="NCBI Taxonomy" id="10212"/>
    <lineage>
        <taxon>Eukaryota</taxon>
        <taxon>Metazoa</taxon>
        <taxon>Spiralia</taxon>
        <taxon>Lophotrochozoa</taxon>
        <taxon>Bryozoa</taxon>
        <taxon>Gymnolaemata</taxon>
        <taxon>Cheilostomatida</taxon>
        <taxon>Flustrina</taxon>
        <taxon>Buguloidea</taxon>
        <taxon>Bugulidae</taxon>
        <taxon>Bugula</taxon>
    </lineage>
</organism>
<evidence type="ECO:0000313" key="2">
    <source>
        <dbReference type="EMBL" id="KAF6028586.1"/>
    </source>
</evidence>
<keyword evidence="3" id="KW-1185">Reference proteome</keyword>
<dbReference type="Proteomes" id="UP000593567">
    <property type="component" value="Unassembled WGS sequence"/>
</dbReference>
<proteinExistence type="predicted"/>
<accession>A0A7J7JSY8</accession>
<dbReference type="AlphaFoldDB" id="A0A7J7JSY8"/>
<dbReference type="EMBL" id="VXIV02001936">
    <property type="protein sequence ID" value="KAF6028586.1"/>
    <property type="molecule type" value="Genomic_DNA"/>
</dbReference>
<feature type="compositionally biased region" description="Basic and acidic residues" evidence="1">
    <location>
        <begin position="48"/>
        <end position="66"/>
    </location>
</feature>
<evidence type="ECO:0000313" key="3">
    <source>
        <dbReference type="Proteomes" id="UP000593567"/>
    </source>
</evidence>
<protein>
    <submittedName>
        <fullName evidence="2">Uncharacterized protein</fullName>
    </submittedName>
</protein>
<comment type="caution">
    <text evidence="2">The sequence shown here is derived from an EMBL/GenBank/DDBJ whole genome shotgun (WGS) entry which is preliminary data.</text>
</comment>
<name>A0A7J7JSY8_BUGNE</name>
<feature type="compositionally biased region" description="Gly residues" evidence="1">
    <location>
        <begin position="24"/>
        <end position="47"/>
    </location>
</feature>
<gene>
    <name evidence="2" type="ORF">EB796_013125</name>
</gene>
<evidence type="ECO:0000256" key="1">
    <source>
        <dbReference type="SAM" id="MobiDB-lite"/>
    </source>
</evidence>
<reference evidence="2" key="1">
    <citation type="submission" date="2020-06" db="EMBL/GenBank/DDBJ databases">
        <title>Draft genome of Bugula neritina, a colonial animal packing powerful symbionts and potential medicines.</title>
        <authorList>
            <person name="Rayko M."/>
        </authorList>
    </citation>
    <scope>NUCLEOTIDE SEQUENCE [LARGE SCALE GENOMIC DNA]</scope>
    <source>
        <strain evidence="2">Kwan_BN1</strain>
    </source>
</reference>
<feature type="region of interest" description="Disordered" evidence="1">
    <location>
        <begin position="1"/>
        <end position="72"/>
    </location>
</feature>